<reference evidence="1" key="1">
    <citation type="submission" date="2022-11" db="EMBL/GenBank/DDBJ databases">
        <authorList>
            <person name="Petersen C."/>
        </authorList>
    </citation>
    <scope>NUCLEOTIDE SEQUENCE</scope>
    <source>
        <strain evidence="1">IBT 30761</strain>
    </source>
</reference>
<dbReference type="Proteomes" id="UP001149074">
    <property type="component" value="Unassembled WGS sequence"/>
</dbReference>
<dbReference type="RefSeq" id="XP_056472690.1">
    <property type="nucleotide sequence ID" value="XM_056621884.1"/>
</dbReference>
<evidence type="ECO:0000313" key="2">
    <source>
        <dbReference type="Proteomes" id="UP001149074"/>
    </source>
</evidence>
<dbReference type="Gene3D" id="3.30.1330.40">
    <property type="entry name" value="RutC-like"/>
    <property type="match status" value="1"/>
</dbReference>
<protein>
    <submittedName>
        <fullName evidence="1">Uncharacterized protein</fullName>
    </submittedName>
</protein>
<dbReference type="InterPro" id="IPR035959">
    <property type="entry name" value="RutC-like_sf"/>
</dbReference>
<dbReference type="PANTHER" id="PTHR43857">
    <property type="entry name" value="BLR7761 PROTEIN"/>
    <property type="match status" value="1"/>
</dbReference>
<sequence length="154" mass="17541">MASLTYYSLPGFGEKCREEYGFSDSCIIGDRILTTGQTGMNPLTLKTSSNFDEEVAKAFSNMNDLIMHTLKKANIWSDSEQHTGWDHVVKVRAFVVGLASIREEAREQIVKNIRKWCPRHQPLFTMIGIESLPFPEHHVEIEVDAFIDNTYSTL</sequence>
<organism evidence="1 2">
    <name type="scientific">Penicillium argentinense</name>
    <dbReference type="NCBI Taxonomy" id="1131581"/>
    <lineage>
        <taxon>Eukaryota</taxon>
        <taxon>Fungi</taxon>
        <taxon>Dikarya</taxon>
        <taxon>Ascomycota</taxon>
        <taxon>Pezizomycotina</taxon>
        <taxon>Eurotiomycetes</taxon>
        <taxon>Eurotiomycetidae</taxon>
        <taxon>Eurotiales</taxon>
        <taxon>Aspergillaceae</taxon>
        <taxon>Penicillium</taxon>
    </lineage>
</organism>
<comment type="caution">
    <text evidence="1">The sequence shown here is derived from an EMBL/GenBank/DDBJ whole genome shotgun (WGS) entry which is preliminary data.</text>
</comment>
<dbReference type="SUPFAM" id="SSF55298">
    <property type="entry name" value="YjgF-like"/>
    <property type="match status" value="1"/>
</dbReference>
<dbReference type="Pfam" id="PF01042">
    <property type="entry name" value="Ribonuc_L-PSP"/>
    <property type="match status" value="1"/>
</dbReference>
<reference evidence="1" key="2">
    <citation type="journal article" date="2023" name="IMA Fungus">
        <title>Comparative genomic study of the Penicillium genus elucidates a diverse pangenome and 15 lateral gene transfer events.</title>
        <authorList>
            <person name="Petersen C."/>
            <person name="Sorensen T."/>
            <person name="Nielsen M.R."/>
            <person name="Sondergaard T.E."/>
            <person name="Sorensen J.L."/>
            <person name="Fitzpatrick D.A."/>
            <person name="Frisvad J.C."/>
            <person name="Nielsen K.L."/>
        </authorList>
    </citation>
    <scope>NUCLEOTIDE SEQUENCE</scope>
    <source>
        <strain evidence="1">IBT 30761</strain>
    </source>
</reference>
<evidence type="ECO:0000313" key="1">
    <source>
        <dbReference type="EMBL" id="KAJ5090709.1"/>
    </source>
</evidence>
<dbReference type="PANTHER" id="PTHR43857:SF1">
    <property type="entry name" value="YJGH FAMILY PROTEIN"/>
    <property type="match status" value="1"/>
</dbReference>
<accession>A0A9W9EZ62</accession>
<dbReference type="EMBL" id="JAPQKI010000009">
    <property type="protein sequence ID" value="KAJ5090709.1"/>
    <property type="molecule type" value="Genomic_DNA"/>
</dbReference>
<name>A0A9W9EZ62_9EURO</name>
<gene>
    <name evidence="1" type="ORF">N7532_009393</name>
</gene>
<dbReference type="InterPro" id="IPR006175">
    <property type="entry name" value="YjgF/YER057c/UK114"/>
</dbReference>
<dbReference type="OrthoDB" id="309640at2759"/>
<keyword evidence="2" id="KW-1185">Reference proteome</keyword>
<proteinExistence type="predicted"/>
<dbReference type="GeneID" id="81360863"/>
<dbReference type="AlphaFoldDB" id="A0A9W9EZ62"/>